<accession>A0A4Z2FWY8</accession>
<feature type="region of interest" description="Disordered" evidence="1">
    <location>
        <begin position="1"/>
        <end position="48"/>
    </location>
</feature>
<dbReference type="EMBL" id="SRLO01000827">
    <property type="protein sequence ID" value="TNN45747.1"/>
    <property type="molecule type" value="Genomic_DNA"/>
</dbReference>
<feature type="compositionally biased region" description="Basic and acidic residues" evidence="1">
    <location>
        <begin position="23"/>
        <end position="45"/>
    </location>
</feature>
<dbReference type="AlphaFoldDB" id="A0A4Z2FWY8"/>
<feature type="compositionally biased region" description="Low complexity" evidence="1">
    <location>
        <begin position="158"/>
        <end position="176"/>
    </location>
</feature>
<feature type="region of interest" description="Disordered" evidence="1">
    <location>
        <begin position="155"/>
        <end position="249"/>
    </location>
</feature>
<organism evidence="2 3">
    <name type="scientific">Liparis tanakae</name>
    <name type="common">Tanaka's snailfish</name>
    <dbReference type="NCBI Taxonomy" id="230148"/>
    <lineage>
        <taxon>Eukaryota</taxon>
        <taxon>Metazoa</taxon>
        <taxon>Chordata</taxon>
        <taxon>Craniata</taxon>
        <taxon>Vertebrata</taxon>
        <taxon>Euteleostomi</taxon>
        <taxon>Actinopterygii</taxon>
        <taxon>Neopterygii</taxon>
        <taxon>Teleostei</taxon>
        <taxon>Neoteleostei</taxon>
        <taxon>Acanthomorphata</taxon>
        <taxon>Eupercaria</taxon>
        <taxon>Perciformes</taxon>
        <taxon>Cottioidei</taxon>
        <taxon>Cottales</taxon>
        <taxon>Liparidae</taxon>
        <taxon>Liparis</taxon>
    </lineage>
</organism>
<feature type="compositionally biased region" description="Basic and acidic residues" evidence="1">
    <location>
        <begin position="1"/>
        <end position="13"/>
    </location>
</feature>
<dbReference type="OrthoDB" id="5970758at2759"/>
<dbReference type="Proteomes" id="UP000314294">
    <property type="component" value="Unassembled WGS sequence"/>
</dbReference>
<proteinExistence type="predicted"/>
<name>A0A4Z2FWY8_9TELE</name>
<evidence type="ECO:0000313" key="2">
    <source>
        <dbReference type="EMBL" id="TNN45747.1"/>
    </source>
</evidence>
<reference evidence="2 3" key="1">
    <citation type="submission" date="2019-03" db="EMBL/GenBank/DDBJ databases">
        <title>First draft genome of Liparis tanakae, snailfish: a comprehensive survey of snailfish specific genes.</title>
        <authorList>
            <person name="Kim W."/>
            <person name="Song I."/>
            <person name="Jeong J.-H."/>
            <person name="Kim D."/>
            <person name="Kim S."/>
            <person name="Ryu S."/>
            <person name="Song J.Y."/>
            <person name="Lee S.K."/>
        </authorList>
    </citation>
    <scope>NUCLEOTIDE SEQUENCE [LARGE SCALE GENOMIC DNA]</scope>
    <source>
        <tissue evidence="2">Muscle</tissue>
    </source>
</reference>
<evidence type="ECO:0000313" key="3">
    <source>
        <dbReference type="Proteomes" id="UP000314294"/>
    </source>
</evidence>
<sequence>MFSNKSHADRNQEDCSEFSSDSRTPRVVRELPSMRRETTLTDSHGHTASNRTRVLTHDTNKCSHFTSKRAVSPNPYLDSPVNGYSCPTGMALHYDDVAINGAVEMMDGSGGGRGLMTQRHSVLVEELTELTELRPNTRGSQLKEEAHYENADLYENMPSAPKPSSSSPSPSSSSSSRYRTPVSKVSSKFLAADSKPKASAQLKGKKGAGSNGTASKQKPEPKSQTKKTAVNGTSGTSGTASLRRNGSSE</sequence>
<protein>
    <submittedName>
        <fullName evidence="2">Actin filament-associated protein 1</fullName>
    </submittedName>
</protein>
<keyword evidence="3" id="KW-1185">Reference proteome</keyword>
<evidence type="ECO:0000256" key="1">
    <source>
        <dbReference type="SAM" id="MobiDB-lite"/>
    </source>
</evidence>
<feature type="compositionally biased region" description="Polar residues" evidence="1">
    <location>
        <begin position="226"/>
        <end position="249"/>
    </location>
</feature>
<comment type="caution">
    <text evidence="2">The sequence shown here is derived from an EMBL/GenBank/DDBJ whole genome shotgun (WGS) entry which is preliminary data.</text>
</comment>
<gene>
    <name evidence="2" type="primary">AFAP1_0</name>
    <name evidence="2" type="ORF">EYF80_044057</name>
</gene>